<evidence type="ECO:0000259" key="6">
    <source>
        <dbReference type="PROSITE" id="PS00631"/>
    </source>
</evidence>
<gene>
    <name evidence="7" type="ORF">F8C67_10215</name>
</gene>
<evidence type="ECO:0000256" key="2">
    <source>
        <dbReference type="ARBA" id="ARBA00022438"/>
    </source>
</evidence>
<dbReference type="PROSITE" id="PS00631">
    <property type="entry name" value="CYTOSOL_AP"/>
    <property type="match status" value="1"/>
</dbReference>
<dbReference type="PRINTS" id="PR00481">
    <property type="entry name" value="LAMNOPPTDASE"/>
</dbReference>
<organism evidence="7 8">
    <name type="scientific">Phaeocystidibacter luteus</name>
    <dbReference type="NCBI Taxonomy" id="911197"/>
    <lineage>
        <taxon>Bacteria</taxon>
        <taxon>Pseudomonadati</taxon>
        <taxon>Bacteroidota</taxon>
        <taxon>Flavobacteriia</taxon>
        <taxon>Flavobacteriales</taxon>
        <taxon>Phaeocystidibacteraceae</taxon>
        <taxon>Phaeocystidibacter</taxon>
    </lineage>
</organism>
<proteinExistence type="inferred from homology"/>
<dbReference type="Gene3D" id="3.40.220.10">
    <property type="entry name" value="Leucine Aminopeptidase, subunit E, domain 1"/>
    <property type="match status" value="1"/>
</dbReference>
<comment type="caution">
    <text evidence="7">The sequence shown here is derived from an EMBL/GenBank/DDBJ whole genome shotgun (WGS) entry which is preliminary data.</text>
</comment>
<dbReference type="InterPro" id="IPR011356">
    <property type="entry name" value="Leucine_aapep/pepB"/>
</dbReference>
<evidence type="ECO:0000256" key="5">
    <source>
        <dbReference type="ARBA" id="ARBA00023211"/>
    </source>
</evidence>
<evidence type="ECO:0000256" key="1">
    <source>
        <dbReference type="ARBA" id="ARBA00009528"/>
    </source>
</evidence>
<keyword evidence="8" id="KW-1185">Reference proteome</keyword>
<evidence type="ECO:0000313" key="7">
    <source>
        <dbReference type="EMBL" id="KAB2808651.1"/>
    </source>
</evidence>
<reference evidence="7 8" key="1">
    <citation type="submission" date="2019-09" db="EMBL/GenBank/DDBJ databases">
        <title>Genomes of family Cryomorphaceae.</title>
        <authorList>
            <person name="Bowman J.P."/>
        </authorList>
    </citation>
    <scope>NUCLEOTIDE SEQUENCE [LARGE SCALE GENOMIC DNA]</scope>
    <source>
        <strain evidence="7 8">LMG 25704</strain>
    </source>
</reference>
<dbReference type="EMBL" id="WBVO01000008">
    <property type="protein sequence ID" value="KAB2808651.1"/>
    <property type="molecule type" value="Genomic_DNA"/>
</dbReference>
<dbReference type="AlphaFoldDB" id="A0A6N6RK25"/>
<comment type="similarity">
    <text evidence="1">Belongs to the peptidase M17 family.</text>
</comment>
<dbReference type="OrthoDB" id="9809354at2"/>
<dbReference type="CDD" id="cd00433">
    <property type="entry name" value="Peptidase_M17"/>
    <property type="match status" value="1"/>
</dbReference>
<dbReference type="SUPFAM" id="SSF53187">
    <property type="entry name" value="Zn-dependent exopeptidases"/>
    <property type="match status" value="1"/>
</dbReference>
<dbReference type="RefSeq" id="WP_151667746.1">
    <property type="nucleotide sequence ID" value="NZ_WBVO01000008.1"/>
</dbReference>
<dbReference type="GO" id="GO:0070006">
    <property type="term" value="F:metalloaminopeptidase activity"/>
    <property type="evidence" value="ECO:0007669"/>
    <property type="project" value="InterPro"/>
</dbReference>
<accession>A0A6N6RK25</accession>
<dbReference type="GO" id="GO:0005737">
    <property type="term" value="C:cytoplasm"/>
    <property type="evidence" value="ECO:0007669"/>
    <property type="project" value="InterPro"/>
</dbReference>
<dbReference type="Proteomes" id="UP000468650">
    <property type="component" value="Unassembled WGS sequence"/>
</dbReference>
<name>A0A6N6RK25_9FLAO</name>
<dbReference type="Gene3D" id="3.40.630.10">
    <property type="entry name" value="Zn peptidases"/>
    <property type="match status" value="1"/>
</dbReference>
<dbReference type="PANTHER" id="PTHR11963:SF23">
    <property type="entry name" value="CYTOSOL AMINOPEPTIDASE"/>
    <property type="match status" value="1"/>
</dbReference>
<dbReference type="InterPro" id="IPR043472">
    <property type="entry name" value="Macro_dom-like"/>
</dbReference>
<dbReference type="SUPFAM" id="SSF52949">
    <property type="entry name" value="Macro domain-like"/>
    <property type="match status" value="1"/>
</dbReference>
<protein>
    <submittedName>
        <fullName evidence="7">Leucyl aminopeptidase</fullName>
    </submittedName>
</protein>
<keyword evidence="3" id="KW-0645">Protease</keyword>
<dbReference type="GO" id="GO:0030145">
    <property type="term" value="F:manganese ion binding"/>
    <property type="evidence" value="ECO:0007669"/>
    <property type="project" value="InterPro"/>
</dbReference>
<evidence type="ECO:0000256" key="3">
    <source>
        <dbReference type="ARBA" id="ARBA00022670"/>
    </source>
</evidence>
<evidence type="ECO:0000256" key="4">
    <source>
        <dbReference type="ARBA" id="ARBA00022801"/>
    </source>
</evidence>
<dbReference type="Pfam" id="PF00883">
    <property type="entry name" value="Peptidase_M17"/>
    <property type="match status" value="1"/>
</dbReference>
<sequence>MSLIQNTASSDAVKAFASSDIQAIIDHFGTDSAAYINHASENSFSGWIQIPSSGRYHLARILKNKGENYEHVEAARRAGAALAGWLNAHHEAAVQIEGEFAAAIAEGCALRNYKFTELFSDSEKKKNKLVSIFLPSCTKEDFEEVSVRVEATCIARDLVNTPVLQLNAEKLAYTAKQLGEECGFHVEIFNKKKIESLKMGGLLGVNKGSIDPPTFSIMEYKPDNARNKKPIILVGKGVVYDTGGLSLKPSTAMDTMKSDMGGAAAVIGTMVAVSKAKLDVHVIGLVPATDNRPGLNAITPGDVITMYDGTTVEVMNTDAEGRLILADALHYAKKFNPKLVIDLATLTGAAARAIGTQGIVAMGTAEKKVFDHLSDSGKSVYERLAIFPFWKEYSDMLKSDIADMKNIGGPEAGAITAGKFLEHFTDYPYVHFDIAGPAFLSAADGYRTKGATGVGVRILFDYLKNKA</sequence>
<keyword evidence="4" id="KW-0378">Hydrolase</keyword>
<keyword evidence="2 7" id="KW-0031">Aminopeptidase</keyword>
<feature type="domain" description="Cytosol aminopeptidase" evidence="6">
    <location>
        <begin position="316"/>
        <end position="323"/>
    </location>
</feature>
<dbReference type="GO" id="GO:0006508">
    <property type="term" value="P:proteolysis"/>
    <property type="evidence" value="ECO:0007669"/>
    <property type="project" value="UniProtKB-KW"/>
</dbReference>
<keyword evidence="5" id="KW-0464">Manganese</keyword>
<dbReference type="PANTHER" id="PTHR11963">
    <property type="entry name" value="LEUCINE AMINOPEPTIDASE-RELATED"/>
    <property type="match status" value="1"/>
</dbReference>
<dbReference type="InterPro" id="IPR000819">
    <property type="entry name" value="Peptidase_M17_C"/>
</dbReference>
<evidence type="ECO:0000313" key="8">
    <source>
        <dbReference type="Proteomes" id="UP000468650"/>
    </source>
</evidence>